<gene>
    <name evidence="5" type="ORF">F9K24_19265</name>
</gene>
<keyword evidence="3" id="KW-1133">Transmembrane helix</keyword>
<dbReference type="Gene3D" id="2.40.50.100">
    <property type="match status" value="1"/>
</dbReference>
<dbReference type="EMBL" id="WBUI01000028">
    <property type="protein sequence ID" value="KAB2929647.1"/>
    <property type="molecule type" value="Genomic_DNA"/>
</dbReference>
<dbReference type="GO" id="GO:0030313">
    <property type="term" value="C:cell envelope"/>
    <property type="evidence" value="ECO:0007669"/>
    <property type="project" value="UniProtKB-SubCell"/>
</dbReference>
<dbReference type="Proteomes" id="UP000460298">
    <property type="component" value="Unassembled WGS sequence"/>
</dbReference>
<organism evidence="5 6">
    <name type="scientific">Leptonema illini</name>
    <dbReference type="NCBI Taxonomy" id="183"/>
    <lineage>
        <taxon>Bacteria</taxon>
        <taxon>Pseudomonadati</taxon>
        <taxon>Spirochaetota</taxon>
        <taxon>Spirochaetia</taxon>
        <taxon>Leptospirales</taxon>
        <taxon>Leptospiraceae</taxon>
        <taxon>Leptonema</taxon>
    </lineage>
</organism>
<proteinExistence type="predicted"/>
<reference evidence="5 6" key="1">
    <citation type="submission" date="2019-10" db="EMBL/GenBank/DDBJ databases">
        <title>Extracellular Electron Transfer in a Candidatus Methanoperedens spp. Enrichment Culture.</title>
        <authorList>
            <person name="Berger S."/>
            <person name="Rangel Shaw D."/>
            <person name="Berben T."/>
            <person name="In 'T Zandt M."/>
            <person name="Frank J."/>
            <person name="Reimann J."/>
            <person name="Jetten M.S.M."/>
            <person name="Welte C.U."/>
        </authorList>
    </citation>
    <scope>NUCLEOTIDE SEQUENCE [LARGE SCALE GENOMIC DNA]</scope>
    <source>
        <strain evidence="5">SB12</strain>
    </source>
</reference>
<evidence type="ECO:0000313" key="6">
    <source>
        <dbReference type="Proteomes" id="UP000460298"/>
    </source>
</evidence>
<dbReference type="Gene3D" id="2.40.420.20">
    <property type="match status" value="1"/>
</dbReference>
<feature type="domain" description="YknX-like C-terminal permuted SH3-like" evidence="4">
    <location>
        <begin position="232"/>
        <end position="296"/>
    </location>
</feature>
<evidence type="ECO:0000256" key="2">
    <source>
        <dbReference type="ARBA" id="ARBA00023054"/>
    </source>
</evidence>
<dbReference type="PANTHER" id="PTHR32347:SF29">
    <property type="entry name" value="UPF0194 MEMBRANE PROTEIN YBHG"/>
    <property type="match status" value="1"/>
</dbReference>
<keyword evidence="3" id="KW-0812">Transmembrane</keyword>
<name>A0A833GY44_9LEPT</name>
<keyword evidence="2" id="KW-0175">Coiled coil</keyword>
<dbReference type="InterPro" id="IPR011053">
    <property type="entry name" value="Single_hybrid_motif"/>
</dbReference>
<accession>A0A833GY44</accession>
<protein>
    <submittedName>
        <fullName evidence="5">Efflux RND transporter periplasmic adaptor subunit</fullName>
    </submittedName>
</protein>
<evidence type="ECO:0000256" key="3">
    <source>
        <dbReference type="SAM" id="Phobius"/>
    </source>
</evidence>
<dbReference type="InterPro" id="IPR058637">
    <property type="entry name" value="YknX-like_C"/>
</dbReference>
<evidence type="ECO:0000256" key="1">
    <source>
        <dbReference type="ARBA" id="ARBA00004196"/>
    </source>
</evidence>
<dbReference type="Pfam" id="PF25989">
    <property type="entry name" value="YknX_C"/>
    <property type="match status" value="1"/>
</dbReference>
<evidence type="ECO:0000259" key="4">
    <source>
        <dbReference type="Pfam" id="PF25989"/>
    </source>
</evidence>
<dbReference type="SUPFAM" id="SSF51230">
    <property type="entry name" value="Single hybrid motif"/>
    <property type="match status" value="1"/>
</dbReference>
<dbReference type="InterPro" id="IPR050465">
    <property type="entry name" value="UPF0194_transport"/>
</dbReference>
<keyword evidence="3" id="KW-0472">Membrane</keyword>
<dbReference type="PANTHER" id="PTHR32347">
    <property type="entry name" value="EFFLUX SYSTEM COMPONENT YKNX-RELATED"/>
    <property type="match status" value="1"/>
</dbReference>
<sequence length="297" mass="32791">MERIVNYLKATLETGLEYIKKRRWYFISAAVVILLLPAFFRDPALPVETSTVKRGIYEQIIEEEGITQVKENFTLYSPVNGILRRIERHAGDPVKKGDVVALIDWDYARKVTAPITGTILRIHRESAGPVAMGSPLMDIGDTSQLEIIAEVLTQEAVAVRPGNAVTIEGWGGTPVAGTVRTVEPAAFKKISSLGVEEQRVRVIVDFTPPEGMGEGFRVYLRIIAFQKPDSVLVPSAAIFRDGEDWVLFRVDGGKARRTPVIVEHRSGTVVSVKEGVKEGDVVILYPGELIRDGVRVD</sequence>
<evidence type="ECO:0000313" key="5">
    <source>
        <dbReference type="EMBL" id="KAB2929647.1"/>
    </source>
</evidence>
<comment type="caution">
    <text evidence="5">The sequence shown here is derived from an EMBL/GenBank/DDBJ whole genome shotgun (WGS) entry which is preliminary data.</text>
</comment>
<comment type="subcellular location">
    <subcellularLocation>
        <location evidence="1">Cell envelope</location>
    </subcellularLocation>
</comment>
<dbReference type="AlphaFoldDB" id="A0A833GY44"/>
<feature type="transmembrane region" description="Helical" evidence="3">
    <location>
        <begin position="24"/>
        <end position="40"/>
    </location>
</feature>